<dbReference type="OrthoDB" id="4062651at2759"/>
<organism evidence="1 2">
    <name type="scientific">Vanilla planifolia</name>
    <name type="common">Vanilla</name>
    <dbReference type="NCBI Taxonomy" id="51239"/>
    <lineage>
        <taxon>Eukaryota</taxon>
        <taxon>Viridiplantae</taxon>
        <taxon>Streptophyta</taxon>
        <taxon>Embryophyta</taxon>
        <taxon>Tracheophyta</taxon>
        <taxon>Spermatophyta</taxon>
        <taxon>Magnoliopsida</taxon>
        <taxon>Liliopsida</taxon>
        <taxon>Asparagales</taxon>
        <taxon>Orchidaceae</taxon>
        <taxon>Vanilloideae</taxon>
        <taxon>Vanilleae</taxon>
        <taxon>Vanilla</taxon>
    </lineage>
</organism>
<proteinExistence type="predicted"/>
<protein>
    <submittedName>
        <fullName evidence="1">Uncharacterized protein</fullName>
    </submittedName>
</protein>
<gene>
    <name evidence="1" type="ORF">HPP92_027022</name>
</gene>
<name>A0A835PD21_VANPL</name>
<dbReference type="EMBL" id="JADCNL010000129">
    <property type="protein sequence ID" value="KAG0450180.1"/>
    <property type="molecule type" value="Genomic_DNA"/>
</dbReference>
<dbReference type="Proteomes" id="UP000636800">
    <property type="component" value="Unassembled WGS sequence"/>
</dbReference>
<keyword evidence="2" id="KW-1185">Reference proteome</keyword>
<dbReference type="AlphaFoldDB" id="A0A835PD21"/>
<reference evidence="1 2" key="1">
    <citation type="journal article" date="2020" name="Nat. Food">
        <title>A phased Vanilla planifolia genome enables genetic improvement of flavour and production.</title>
        <authorList>
            <person name="Hasing T."/>
            <person name="Tang H."/>
            <person name="Brym M."/>
            <person name="Khazi F."/>
            <person name="Huang T."/>
            <person name="Chambers A.H."/>
        </authorList>
    </citation>
    <scope>NUCLEOTIDE SEQUENCE [LARGE SCALE GENOMIC DNA]</scope>
    <source>
        <tissue evidence="1">Leaf</tissue>
    </source>
</reference>
<sequence length="61" mass="6465">MKMCLARGQGVQSTTVAAGQSTPRWHYVSAAGEQRENVSGQLTTAKMALDSCLRQPAKSGI</sequence>
<evidence type="ECO:0000313" key="1">
    <source>
        <dbReference type="EMBL" id="KAG0450180.1"/>
    </source>
</evidence>
<evidence type="ECO:0000313" key="2">
    <source>
        <dbReference type="Proteomes" id="UP000636800"/>
    </source>
</evidence>
<accession>A0A835PD21</accession>
<comment type="caution">
    <text evidence="1">The sequence shown here is derived from an EMBL/GenBank/DDBJ whole genome shotgun (WGS) entry which is preliminary data.</text>
</comment>